<feature type="transmembrane region" description="Helical" evidence="8">
    <location>
        <begin position="68"/>
        <end position="85"/>
    </location>
</feature>
<dbReference type="Pfam" id="PF02659">
    <property type="entry name" value="Mntp"/>
    <property type="match status" value="1"/>
</dbReference>
<accession>A0A369Z2E1</accession>
<evidence type="ECO:0000256" key="8">
    <source>
        <dbReference type="HAMAP-Rule" id="MF_01521"/>
    </source>
</evidence>
<feature type="transmembrane region" description="Helical" evidence="8">
    <location>
        <begin position="6"/>
        <end position="27"/>
    </location>
</feature>
<keyword evidence="5 8" id="KW-0406">Ion transport</keyword>
<dbReference type="InterPro" id="IPR003810">
    <property type="entry name" value="Mntp/YtaF"/>
</dbReference>
<keyword evidence="7 8" id="KW-0464">Manganese</keyword>
<evidence type="ECO:0000256" key="2">
    <source>
        <dbReference type="ARBA" id="ARBA00022475"/>
    </source>
</evidence>
<keyword evidence="6 8" id="KW-0472">Membrane</keyword>
<sequence>MTFHMLWVIALGLSMDAFAVSISKGLAMRAFRWKQALAIACCFGLFQGIMPAIGYVVGLQFSQMIQNWDHWIAFVLLALIGVNMIREGLSSDDEPAPSLISLKHLLTLGVATSIDALAIGVSFAFLSVDILLAVFIIGLTTFVISFIGVKSGHFLGKKFKSKAEIFGGLVLLVIAVKILHEHGVF</sequence>
<reference evidence="9 10" key="1">
    <citation type="submission" date="2018-05" db="EMBL/GenBank/DDBJ databases">
        <title>Draft Genome Sequences for a Diverse set of 7 Haemophilus Species.</title>
        <authorList>
            <person name="Nichols M."/>
            <person name="Topaz N."/>
            <person name="Wang X."/>
            <person name="Wang X."/>
            <person name="Boxrud D."/>
        </authorList>
    </citation>
    <scope>NUCLEOTIDE SEQUENCE [LARGE SCALE GENOMIC DNA]</scope>
    <source>
        <strain evidence="9 10">C2008001710</strain>
    </source>
</reference>
<dbReference type="RefSeq" id="WP_111314850.1">
    <property type="nucleotide sequence ID" value="NZ_QEPW01000002.1"/>
</dbReference>
<proteinExistence type="inferred from homology"/>
<comment type="function">
    <text evidence="8">Probably functions as a manganese efflux pump.</text>
</comment>
<evidence type="ECO:0000256" key="3">
    <source>
        <dbReference type="ARBA" id="ARBA00022692"/>
    </source>
</evidence>
<keyword evidence="2 8" id="KW-1003">Cell membrane</keyword>
<evidence type="ECO:0000256" key="6">
    <source>
        <dbReference type="ARBA" id="ARBA00023136"/>
    </source>
</evidence>
<dbReference type="HAMAP" id="MF_01521">
    <property type="entry name" value="MntP_pump"/>
    <property type="match status" value="1"/>
</dbReference>
<dbReference type="EMBL" id="QEPW01000002">
    <property type="protein sequence ID" value="RDE98421.1"/>
    <property type="molecule type" value="Genomic_DNA"/>
</dbReference>
<protein>
    <recommendedName>
        <fullName evidence="8">Putative manganese efflux pump MntP</fullName>
    </recommendedName>
</protein>
<feature type="transmembrane region" description="Helical" evidence="8">
    <location>
        <begin position="105"/>
        <end position="124"/>
    </location>
</feature>
<dbReference type="PANTHER" id="PTHR35529">
    <property type="entry name" value="MANGANESE EFFLUX PUMP MNTP-RELATED"/>
    <property type="match status" value="1"/>
</dbReference>
<evidence type="ECO:0000256" key="5">
    <source>
        <dbReference type="ARBA" id="ARBA00023065"/>
    </source>
</evidence>
<feature type="transmembrane region" description="Helical" evidence="8">
    <location>
        <begin position="130"/>
        <end position="149"/>
    </location>
</feature>
<organism evidence="9 10">
    <name type="scientific">Haemophilus parainfluenzae</name>
    <dbReference type="NCBI Taxonomy" id="729"/>
    <lineage>
        <taxon>Bacteria</taxon>
        <taxon>Pseudomonadati</taxon>
        <taxon>Pseudomonadota</taxon>
        <taxon>Gammaproteobacteria</taxon>
        <taxon>Pasteurellales</taxon>
        <taxon>Pasteurellaceae</taxon>
        <taxon>Haemophilus</taxon>
    </lineage>
</organism>
<evidence type="ECO:0000313" key="9">
    <source>
        <dbReference type="EMBL" id="RDE98421.1"/>
    </source>
</evidence>
<keyword evidence="4 8" id="KW-1133">Transmembrane helix</keyword>
<comment type="subcellular location">
    <subcellularLocation>
        <location evidence="8">Cell membrane</location>
        <topology evidence="8">Multi-pass membrane protein</topology>
    </subcellularLocation>
</comment>
<name>A0A369Z2E1_HAEPA</name>
<dbReference type="PANTHER" id="PTHR35529:SF1">
    <property type="entry name" value="MANGANESE EFFLUX PUMP MNTP-RELATED"/>
    <property type="match status" value="1"/>
</dbReference>
<dbReference type="InterPro" id="IPR022929">
    <property type="entry name" value="Put_MntP"/>
</dbReference>
<gene>
    <name evidence="8" type="primary">mntP</name>
    <name evidence="9" type="ORF">DPV87_01220</name>
</gene>
<feature type="transmembrane region" description="Helical" evidence="8">
    <location>
        <begin position="161"/>
        <end position="180"/>
    </location>
</feature>
<comment type="similarity">
    <text evidence="8">Belongs to the MntP (TC 9.B.29) family.</text>
</comment>
<dbReference type="Proteomes" id="UP000253910">
    <property type="component" value="Unassembled WGS sequence"/>
</dbReference>
<evidence type="ECO:0000256" key="1">
    <source>
        <dbReference type="ARBA" id="ARBA00022448"/>
    </source>
</evidence>
<dbReference type="GO" id="GO:0005384">
    <property type="term" value="F:manganese ion transmembrane transporter activity"/>
    <property type="evidence" value="ECO:0007669"/>
    <property type="project" value="UniProtKB-UniRule"/>
</dbReference>
<dbReference type="GO" id="GO:0005886">
    <property type="term" value="C:plasma membrane"/>
    <property type="evidence" value="ECO:0007669"/>
    <property type="project" value="UniProtKB-SubCell"/>
</dbReference>
<comment type="caution">
    <text evidence="9">The sequence shown here is derived from an EMBL/GenBank/DDBJ whole genome shotgun (WGS) entry which is preliminary data.</text>
</comment>
<keyword evidence="3 8" id="KW-0812">Transmembrane</keyword>
<evidence type="ECO:0000256" key="7">
    <source>
        <dbReference type="ARBA" id="ARBA00023211"/>
    </source>
</evidence>
<evidence type="ECO:0000313" key="10">
    <source>
        <dbReference type="Proteomes" id="UP000253910"/>
    </source>
</evidence>
<evidence type="ECO:0000256" key="4">
    <source>
        <dbReference type="ARBA" id="ARBA00022989"/>
    </source>
</evidence>
<dbReference type="AlphaFoldDB" id="A0A369Z2E1"/>
<keyword evidence="1 8" id="KW-0813">Transport</keyword>
<feature type="transmembrane region" description="Helical" evidence="8">
    <location>
        <begin position="36"/>
        <end position="56"/>
    </location>
</feature>